<dbReference type="InterPro" id="IPR050134">
    <property type="entry name" value="NAD-dep_sirtuin_deacylases"/>
</dbReference>
<organism evidence="13 14">
    <name type="scientific">Tremella mesenterica</name>
    <name type="common">Jelly fungus</name>
    <dbReference type="NCBI Taxonomy" id="5217"/>
    <lineage>
        <taxon>Eukaryota</taxon>
        <taxon>Fungi</taxon>
        <taxon>Dikarya</taxon>
        <taxon>Basidiomycota</taxon>
        <taxon>Agaricomycotina</taxon>
        <taxon>Tremellomycetes</taxon>
        <taxon>Tremellales</taxon>
        <taxon>Tremellaceae</taxon>
        <taxon>Tremella</taxon>
    </lineage>
</organism>
<evidence type="ECO:0000256" key="10">
    <source>
        <dbReference type="PROSITE-ProRule" id="PRU00236"/>
    </source>
</evidence>
<feature type="region of interest" description="Disordered" evidence="11">
    <location>
        <begin position="473"/>
        <end position="516"/>
    </location>
</feature>
<dbReference type="VEuPathDB" id="FungiDB:TREMEDRAFT_28205"/>
<evidence type="ECO:0000256" key="9">
    <source>
        <dbReference type="ARBA" id="ARBA00023128"/>
    </source>
</evidence>
<feature type="region of interest" description="Disordered" evidence="11">
    <location>
        <begin position="1"/>
        <end position="29"/>
    </location>
</feature>
<feature type="region of interest" description="Disordered" evidence="11">
    <location>
        <begin position="533"/>
        <end position="558"/>
    </location>
</feature>
<comment type="similarity">
    <text evidence="3">Belongs to the sirtuin family. Class I subfamily.</text>
</comment>
<dbReference type="SUPFAM" id="SSF52467">
    <property type="entry name" value="DHS-like NAD/FAD-binding domain"/>
    <property type="match status" value="1"/>
</dbReference>
<evidence type="ECO:0000256" key="2">
    <source>
        <dbReference type="ARBA" id="ARBA00004173"/>
    </source>
</evidence>
<keyword evidence="14" id="KW-1185">Reference proteome</keyword>
<feature type="binding site" evidence="10">
    <location>
        <position position="288"/>
    </location>
    <ligand>
        <name>Zn(2+)</name>
        <dbReference type="ChEBI" id="CHEBI:29105"/>
    </ligand>
</feature>
<dbReference type="PROSITE" id="PS50305">
    <property type="entry name" value="SIRTUIN"/>
    <property type="match status" value="1"/>
</dbReference>
<evidence type="ECO:0000256" key="7">
    <source>
        <dbReference type="ARBA" id="ARBA00022946"/>
    </source>
</evidence>
<gene>
    <name evidence="13" type="ORF">M231_03508</name>
</gene>
<feature type="binding site" evidence="10">
    <location>
        <position position="291"/>
    </location>
    <ligand>
        <name>Zn(2+)</name>
        <dbReference type="ChEBI" id="CHEBI:29105"/>
    </ligand>
</feature>
<keyword evidence="6 10" id="KW-0862">Zinc</keyword>
<keyword evidence="5 10" id="KW-0479">Metal-binding</keyword>
<dbReference type="STRING" id="5217.A0A4Q1BMT1"/>
<name>A0A4Q1BMT1_TREME</name>
<sequence>MSEPRVEQHSDHAPTSETADAVDSDHLSDDSIGDEELANFLVQDEEEEAYTYAEVEVMLEYLREEGVPRFMTWYLTPKSDGSIPSLTKLLYSLGQDLPEPLRDPRLEARYLHQYTHNILWRIVRDRERLPHLNSVEDALTLIRDSKNILVLSGAGISTSSGIPDFRSKGGLYSILREECHPQLDQPEDVFDIKVFQESPEIFYSVARKIFPGQIQPGPCHRWIKMLEEKGQLLRNYTQNIDNLEGQAGVKRVVQCHGSFATASCLRCRRRVPGSDLEPYISSCTVPFCPDCRKEKEEHLKELRSYKRAKLKAAGKGKAKATRWQDPDSSSSEDEWAGGPPGVMKPDITFFHENLKSEFQHHLADDRSKADLVIIIGTSLEVRPICLLGDADSIVQYICHALEWPLPTSQHTNSPRLSHLPLSLPPEDVTFQCPVDMPWNHFMASKIALEERQKTLSPTDDISDTSVLEGSIKYEGFELYEDENDDEEEDEEDEYDLGPDGEEDGEWATEEEEGVIPVIPPELKAAWLARRAVAGEAQAVEREDDRPDRPDRKRSKTGE</sequence>
<evidence type="ECO:0000313" key="13">
    <source>
        <dbReference type="EMBL" id="RXK39151.1"/>
    </source>
</evidence>
<comment type="cofactor">
    <cofactor evidence="1">
        <name>Zn(2+)</name>
        <dbReference type="ChEBI" id="CHEBI:29105"/>
    </cofactor>
</comment>
<dbReference type="GO" id="GO:0046970">
    <property type="term" value="F:histone H4K16 deacetylase activity, NAD-dependent"/>
    <property type="evidence" value="ECO:0007669"/>
    <property type="project" value="TreeGrafter"/>
</dbReference>
<feature type="region of interest" description="Disordered" evidence="11">
    <location>
        <begin position="313"/>
        <end position="340"/>
    </location>
</feature>
<feature type="active site" description="Proton acceptor" evidence="10">
    <location>
        <position position="256"/>
    </location>
</feature>
<proteinExistence type="inferred from homology"/>
<evidence type="ECO:0000256" key="4">
    <source>
        <dbReference type="ARBA" id="ARBA00022679"/>
    </source>
</evidence>
<dbReference type="Proteomes" id="UP000289152">
    <property type="component" value="Unassembled WGS sequence"/>
</dbReference>
<evidence type="ECO:0000256" key="11">
    <source>
        <dbReference type="SAM" id="MobiDB-lite"/>
    </source>
</evidence>
<dbReference type="Gene3D" id="3.30.1600.10">
    <property type="entry name" value="SIR2/SIRT2 'Small Domain"/>
    <property type="match status" value="1"/>
</dbReference>
<feature type="binding site" evidence="10">
    <location>
        <position position="267"/>
    </location>
    <ligand>
        <name>Zn(2+)</name>
        <dbReference type="ChEBI" id="CHEBI:29105"/>
    </ligand>
</feature>
<dbReference type="PANTHER" id="PTHR11085:SF9">
    <property type="entry name" value="NAD-DEPENDENT PROTEIN DEACETYLASE SIRTUIN-1"/>
    <property type="match status" value="1"/>
</dbReference>
<dbReference type="OrthoDB" id="420264at2759"/>
<dbReference type="EMBL" id="SDIL01000035">
    <property type="protein sequence ID" value="RXK39151.1"/>
    <property type="molecule type" value="Genomic_DNA"/>
</dbReference>
<dbReference type="PANTHER" id="PTHR11085">
    <property type="entry name" value="NAD-DEPENDENT PROTEIN DEACYLASE SIRTUIN-5, MITOCHONDRIAL-RELATED"/>
    <property type="match status" value="1"/>
</dbReference>
<evidence type="ECO:0000256" key="6">
    <source>
        <dbReference type="ARBA" id="ARBA00022833"/>
    </source>
</evidence>
<protein>
    <recommendedName>
        <fullName evidence="12">Deacetylase sirtuin-type domain-containing protein</fullName>
    </recommendedName>
</protein>
<evidence type="ECO:0000313" key="14">
    <source>
        <dbReference type="Proteomes" id="UP000289152"/>
    </source>
</evidence>
<evidence type="ECO:0000256" key="1">
    <source>
        <dbReference type="ARBA" id="ARBA00001947"/>
    </source>
</evidence>
<feature type="compositionally biased region" description="Basic and acidic residues" evidence="11">
    <location>
        <begin position="1"/>
        <end position="14"/>
    </location>
</feature>
<dbReference type="InterPro" id="IPR029035">
    <property type="entry name" value="DHS-like_NAD/FAD-binding_dom"/>
</dbReference>
<dbReference type="InterPro" id="IPR026591">
    <property type="entry name" value="Sirtuin_cat_small_dom_sf"/>
</dbReference>
<comment type="caution">
    <text evidence="13">The sequence shown here is derived from an EMBL/GenBank/DDBJ whole genome shotgun (WGS) entry which is preliminary data.</text>
</comment>
<dbReference type="AlphaFoldDB" id="A0A4Q1BMT1"/>
<dbReference type="Pfam" id="PF02146">
    <property type="entry name" value="SIR2"/>
    <property type="match status" value="1"/>
</dbReference>
<keyword evidence="4" id="KW-0808">Transferase</keyword>
<feature type="domain" description="Deacetylase sirtuin-type" evidence="12">
    <location>
        <begin position="128"/>
        <end position="477"/>
    </location>
</feature>
<dbReference type="InterPro" id="IPR026590">
    <property type="entry name" value="Ssirtuin_cat_dom"/>
</dbReference>
<dbReference type="GO" id="GO:0005634">
    <property type="term" value="C:nucleus"/>
    <property type="evidence" value="ECO:0007669"/>
    <property type="project" value="TreeGrafter"/>
</dbReference>
<feature type="compositionally biased region" description="Acidic residues" evidence="11">
    <location>
        <begin position="477"/>
        <end position="513"/>
    </location>
</feature>
<reference evidence="13 14" key="1">
    <citation type="submission" date="2016-06" db="EMBL/GenBank/DDBJ databases">
        <title>Evolution of pathogenesis and genome organization in the Tremellales.</title>
        <authorList>
            <person name="Cuomo C."/>
            <person name="Litvintseva A."/>
            <person name="Heitman J."/>
            <person name="Chen Y."/>
            <person name="Sun S."/>
            <person name="Springer D."/>
            <person name="Dromer F."/>
            <person name="Young S."/>
            <person name="Zeng Q."/>
            <person name="Chapman S."/>
            <person name="Gujja S."/>
            <person name="Saif S."/>
            <person name="Birren B."/>
        </authorList>
    </citation>
    <scope>NUCLEOTIDE SEQUENCE [LARGE SCALE GENOMIC DNA]</scope>
    <source>
        <strain evidence="13 14">ATCC 28783</strain>
    </source>
</reference>
<dbReference type="InParanoid" id="A0A4Q1BMT1"/>
<accession>A0A4Q1BMT1</accession>
<comment type="subcellular location">
    <subcellularLocation>
        <location evidence="2">Mitochondrion</location>
    </subcellularLocation>
</comment>
<dbReference type="GO" id="GO:0046872">
    <property type="term" value="F:metal ion binding"/>
    <property type="evidence" value="ECO:0007669"/>
    <property type="project" value="UniProtKB-KW"/>
</dbReference>
<evidence type="ECO:0000256" key="5">
    <source>
        <dbReference type="ARBA" id="ARBA00022723"/>
    </source>
</evidence>
<dbReference type="FunCoup" id="A0A4Q1BMT1">
    <property type="interactions" value="214"/>
</dbReference>
<feature type="binding site" evidence="10">
    <location>
        <position position="264"/>
    </location>
    <ligand>
        <name>Zn(2+)</name>
        <dbReference type="ChEBI" id="CHEBI:29105"/>
    </ligand>
</feature>
<evidence type="ECO:0000256" key="8">
    <source>
        <dbReference type="ARBA" id="ARBA00023027"/>
    </source>
</evidence>
<evidence type="ECO:0000259" key="12">
    <source>
        <dbReference type="PROSITE" id="PS50305"/>
    </source>
</evidence>
<evidence type="ECO:0000256" key="3">
    <source>
        <dbReference type="ARBA" id="ARBA00006924"/>
    </source>
</evidence>
<keyword evidence="7" id="KW-0809">Transit peptide</keyword>
<dbReference type="InterPro" id="IPR003000">
    <property type="entry name" value="Sirtuin"/>
</dbReference>
<keyword evidence="9" id="KW-0496">Mitochondrion</keyword>
<dbReference type="Gene3D" id="3.40.50.1220">
    <property type="entry name" value="TPP-binding domain"/>
    <property type="match status" value="1"/>
</dbReference>
<feature type="compositionally biased region" description="Basic and acidic residues" evidence="11">
    <location>
        <begin position="538"/>
        <end position="558"/>
    </location>
</feature>
<dbReference type="GO" id="GO:0005739">
    <property type="term" value="C:mitochondrion"/>
    <property type="evidence" value="ECO:0007669"/>
    <property type="project" value="UniProtKB-SubCell"/>
</dbReference>
<dbReference type="GO" id="GO:0070403">
    <property type="term" value="F:NAD+ binding"/>
    <property type="evidence" value="ECO:0007669"/>
    <property type="project" value="InterPro"/>
</dbReference>
<keyword evidence="8" id="KW-0520">NAD</keyword>